<keyword evidence="4 10" id="KW-0548">Nucleotidyltransferase</keyword>
<dbReference type="AlphaFoldDB" id="A0A9X4N2G4"/>
<dbReference type="InterPro" id="IPR029044">
    <property type="entry name" value="Nucleotide-diphossugar_trans"/>
</dbReference>
<dbReference type="PANTHER" id="PTHR46390">
    <property type="entry name" value="MANNOSE-1-PHOSPHATE GUANYLYLTRANSFERASE"/>
    <property type="match status" value="1"/>
</dbReference>
<dbReference type="GO" id="GO:0009298">
    <property type="term" value="P:GDP-mannose biosynthetic process"/>
    <property type="evidence" value="ECO:0007669"/>
    <property type="project" value="TreeGrafter"/>
</dbReference>
<comment type="caution">
    <text evidence="10">The sequence shown here is derived from an EMBL/GenBank/DDBJ whole genome shotgun (WGS) entry which is preliminary data.</text>
</comment>
<sequence length="349" mass="39976">MAGGIGTRFWPLSTSKFPKQFHDVLGTGQTLIQQTYNRLKKITDAERIFVITDKIYTDLVAKQLPEMEEMQIIAEPMGMNTAICALYSAMKIKKINPDANILLCPSDHLIMDEQKFAEKAELALSNLSKNNGLYTLGIEPTRPDTGYGYIQFIENDQEIKKVKTFTEKPNRELAESFLHSGDFLWNSGIFIWSADTIIKAFETYLPDMYQSFKNIEDDINTDKEEKQVKKIYPTVQKISIDVGIMEKYKKVYVLPSSFGWSDLGTWTSLYENHDRDKNRNAVVGNWVRMYESKGNMVHVEGKKAVVIEGLEDYIVVDTEKSLLICPLNSDQEVKKYVNDLKLNKGENFV</sequence>
<dbReference type="InterPro" id="IPR049577">
    <property type="entry name" value="GMPP_N"/>
</dbReference>
<dbReference type="SUPFAM" id="SSF53448">
    <property type="entry name" value="Nucleotide-diphospho-sugar transferases"/>
    <property type="match status" value="1"/>
</dbReference>
<dbReference type="SUPFAM" id="SSF159283">
    <property type="entry name" value="Guanosine diphospho-D-mannose pyrophosphorylase/mannose-6-phosphate isomerase linker domain"/>
    <property type="match status" value="1"/>
</dbReference>
<keyword evidence="6" id="KW-0342">GTP-binding</keyword>
<evidence type="ECO:0000313" key="11">
    <source>
        <dbReference type="Proteomes" id="UP001152599"/>
    </source>
</evidence>
<dbReference type="GO" id="GO:0004475">
    <property type="term" value="F:mannose-1-phosphate guanylyltransferase (GTP) activity"/>
    <property type="evidence" value="ECO:0007669"/>
    <property type="project" value="UniProtKB-EC"/>
</dbReference>
<feature type="domain" description="MannoseP isomerase/GMP-like beta-helix" evidence="9">
    <location>
        <begin position="291"/>
        <end position="340"/>
    </location>
</feature>
<keyword evidence="5" id="KW-0547">Nucleotide-binding</keyword>
<reference evidence="10" key="1">
    <citation type="submission" date="2022-07" db="EMBL/GenBank/DDBJ databases">
        <title>Description and genome-wide analysis of Profundicola chukchiensis gen. nov., sp. nov., marine bacteria isolated from bottom sediments of the Chukchi Sea.</title>
        <authorList>
            <person name="Romanenko L."/>
            <person name="Otstavnykh N."/>
            <person name="Kurilenko V."/>
            <person name="Eremeev V."/>
            <person name="Velansky P."/>
            <person name="Mikhailov V."/>
            <person name="Isaeva M."/>
        </authorList>
    </citation>
    <scope>NUCLEOTIDE SEQUENCE</scope>
    <source>
        <strain evidence="10">KMM 9713</strain>
    </source>
</reference>
<gene>
    <name evidence="10" type="ORF">NMK71_03605</name>
</gene>
<name>A0A9X4N2G4_9FLAO</name>
<evidence type="ECO:0000259" key="8">
    <source>
        <dbReference type="Pfam" id="PF00483"/>
    </source>
</evidence>
<evidence type="ECO:0000256" key="4">
    <source>
        <dbReference type="ARBA" id="ARBA00022695"/>
    </source>
</evidence>
<comment type="catalytic activity">
    <reaction evidence="7">
        <text>alpha-D-mannose 1-phosphate + GTP + H(+) = GDP-alpha-D-mannose + diphosphate</text>
        <dbReference type="Rhea" id="RHEA:15229"/>
        <dbReference type="ChEBI" id="CHEBI:15378"/>
        <dbReference type="ChEBI" id="CHEBI:33019"/>
        <dbReference type="ChEBI" id="CHEBI:37565"/>
        <dbReference type="ChEBI" id="CHEBI:57527"/>
        <dbReference type="ChEBI" id="CHEBI:58409"/>
        <dbReference type="EC" id="2.7.7.13"/>
    </reaction>
</comment>
<evidence type="ECO:0000256" key="1">
    <source>
        <dbReference type="ARBA" id="ARBA00006115"/>
    </source>
</evidence>
<proteinExistence type="inferred from homology"/>
<keyword evidence="11" id="KW-1185">Reference proteome</keyword>
<accession>A0A9X4N2G4</accession>
<dbReference type="EC" id="2.7.7.13" evidence="2"/>
<dbReference type="EMBL" id="JANCMU010000001">
    <property type="protein sequence ID" value="MDG4945489.1"/>
    <property type="molecule type" value="Genomic_DNA"/>
</dbReference>
<dbReference type="InterPro" id="IPR051161">
    <property type="entry name" value="Mannose-6P_isomerase_type2"/>
</dbReference>
<dbReference type="Pfam" id="PF00483">
    <property type="entry name" value="NTP_transferase"/>
    <property type="match status" value="1"/>
</dbReference>
<dbReference type="GO" id="GO:0005525">
    <property type="term" value="F:GTP binding"/>
    <property type="evidence" value="ECO:0007669"/>
    <property type="project" value="UniProtKB-KW"/>
</dbReference>
<keyword evidence="3" id="KW-0808">Transferase</keyword>
<protein>
    <recommendedName>
        <fullName evidence="2">mannose-1-phosphate guanylyltransferase</fullName>
        <ecNumber evidence="2">2.7.7.13</ecNumber>
    </recommendedName>
</protein>
<dbReference type="Pfam" id="PF22640">
    <property type="entry name" value="ManC_GMP_beta-helix"/>
    <property type="match status" value="1"/>
</dbReference>
<evidence type="ECO:0000256" key="7">
    <source>
        <dbReference type="ARBA" id="ARBA00047343"/>
    </source>
</evidence>
<evidence type="ECO:0000256" key="6">
    <source>
        <dbReference type="ARBA" id="ARBA00023134"/>
    </source>
</evidence>
<dbReference type="InterPro" id="IPR054566">
    <property type="entry name" value="ManC/GMP-like_b-helix"/>
</dbReference>
<dbReference type="InterPro" id="IPR005835">
    <property type="entry name" value="NTP_transferase_dom"/>
</dbReference>
<evidence type="ECO:0000313" key="10">
    <source>
        <dbReference type="EMBL" id="MDG4945489.1"/>
    </source>
</evidence>
<comment type="similarity">
    <text evidence="1">Belongs to the mannose-6-phosphate isomerase type 2 family.</text>
</comment>
<evidence type="ECO:0000256" key="5">
    <source>
        <dbReference type="ARBA" id="ARBA00022741"/>
    </source>
</evidence>
<feature type="domain" description="Nucleotidyl transferase" evidence="8">
    <location>
        <begin position="1"/>
        <end position="276"/>
    </location>
</feature>
<organism evidence="10 11">
    <name type="scientific">Profundicola chukchiensis</name>
    <dbReference type="NCBI Taxonomy" id="2961959"/>
    <lineage>
        <taxon>Bacteria</taxon>
        <taxon>Pseudomonadati</taxon>
        <taxon>Bacteroidota</taxon>
        <taxon>Flavobacteriia</taxon>
        <taxon>Flavobacteriales</taxon>
        <taxon>Weeksellaceae</taxon>
        <taxon>Profundicola</taxon>
    </lineage>
</organism>
<dbReference type="PANTHER" id="PTHR46390:SF1">
    <property type="entry name" value="MANNOSE-1-PHOSPHATE GUANYLYLTRANSFERASE"/>
    <property type="match status" value="1"/>
</dbReference>
<dbReference type="CDD" id="cd02509">
    <property type="entry name" value="GDP-M1P_Guanylyltransferase"/>
    <property type="match status" value="1"/>
</dbReference>
<dbReference type="FunFam" id="3.90.550.10:FF:000046">
    <property type="entry name" value="Mannose-1-phosphate guanylyltransferase (GDP)"/>
    <property type="match status" value="1"/>
</dbReference>
<evidence type="ECO:0000256" key="3">
    <source>
        <dbReference type="ARBA" id="ARBA00022679"/>
    </source>
</evidence>
<dbReference type="RefSeq" id="WP_304420091.1">
    <property type="nucleotide sequence ID" value="NZ_JANCMU010000001.1"/>
</dbReference>
<dbReference type="Proteomes" id="UP001152599">
    <property type="component" value="Unassembled WGS sequence"/>
</dbReference>
<evidence type="ECO:0000256" key="2">
    <source>
        <dbReference type="ARBA" id="ARBA00012387"/>
    </source>
</evidence>
<evidence type="ECO:0000259" key="9">
    <source>
        <dbReference type="Pfam" id="PF22640"/>
    </source>
</evidence>
<dbReference type="Gene3D" id="3.90.550.10">
    <property type="entry name" value="Spore Coat Polysaccharide Biosynthesis Protein SpsA, Chain A"/>
    <property type="match status" value="1"/>
</dbReference>